<dbReference type="InterPro" id="IPR012955">
    <property type="entry name" value="CASP_C"/>
</dbReference>
<evidence type="ECO:0000259" key="14">
    <source>
        <dbReference type="Pfam" id="PF25398"/>
    </source>
</evidence>
<evidence type="ECO:0000256" key="1">
    <source>
        <dbReference type="ARBA" id="ARBA00004409"/>
    </source>
</evidence>
<feature type="region of interest" description="Disordered" evidence="11">
    <location>
        <begin position="481"/>
        <end position="504"/>
    </location>
</feature>
<keyword evidence="9 12" id="KW-0472">Membrane</keyword>
<keyword evidence="5 12" id="KW-0812">Transmembrane</keyword>
<comment type="caution">
    <text evidence="15">The sequence shown here is derived from an EMBL/GenBank/DDBJ whole genome shotgun (WGS) entry which is preliminary data.</text>
</comment>
<comment type="similarity">
    <text evidence="2">Belongs to the CASP family.</text>
</comment>
<sequence length="684" mass="79104">MEPSPAQAASDRDRSPPPPPPPPAQSSAAAGISSPLAVVCSFWKDFDLEKERIGLDEQGLKIAENQETSQKNRRKLAENTRDFKKASPDEKLGLFNSLLKSYQEEVDNLTKRAKFGENAFLNIYQKLYEAPDPYPALASMADQDQKLSELETENRKMKLELEEYRAESAHLKNQQATIRRLEERNRQLEQQMEEKVREMVEMKQRSMAEDSQKTLEALKEREQALQDQLRQATESVKNMQKLHESAQSQLFELRTQSEEDRTAKEAEVNLLMDEVERAQARLVSLEREKGDLRSQLQTTNEDAHQNRSEKIISELNAELRNIEGTLSSEREMHVNELKKLTALLSEKESALMELKKELQERPTRKLVDDLKKKVQILQAVGYNSIEAEDWELATNGEEMSKLEALLLDKNRKMEHELTQLKVKISEKTNLLEEAEKKITELTSKVEEQQKLILKLEDDILKGYSSTDRRTSLLNDWDLQDIGSSEASEGSDPRQASPDQDQSSMLKVICNQRDRFRARLRETEEELRRLKEKYEMLTVELEKTKADNVQLYGKIRYVQDYSQDKIVSRGPKKYAEDIESGSSDVEAKYKKMYEDDINPFAAFSKKERDQRYKELGFRDKITLSSGRFLLGNKYARTFIFFYSIGLHLLVFTLLYRMSALSYLNTTPGHDEIILDAGNQTLSHMF</sequence>
<feature type="coiled-coil region" evidence="10">
    <location>
        <begin position="410"/>
        <end position="458"/>
    </location>
</feature>
<evidence type="ECO:0000256" key="7">
    <source>
        <dbReference type="ARBA" id="ARBA00023034"/>
    </source>
</evidence>
<dbReference type="GO" id="GO:0006891">
    <property type="term" value="P:intra-Golgi vesicle-mediated transport"/>
    <property type="evidence" value="ECO:0007669"/>
    <property type="project" value="InterPro"/>
</dbReference>
<reference evidence="15 16" key="1">
    <citation type="journal article" date="2019" name="Sci. Rep.">
        <title>A high-quality genome of Eragrostis curvula grass provides insights into Poaceae evolution and supports new strategies to enhance forage quality.</title>
        <authorList>
            <person name="Carballo J."/>
            <person name="Santos B.A.C.M."/>
            <person name="Zappacosta D."/>
            <person name="Garbus I."/>
            <person name="Selva J.P."/>
            <person name="Gallo C.A."/>
            <person name="Diaz A."/>
            <person name="Albertini E."/>
            <person name="Caccamo M."/>
            <person name="Echenique V."/>
        </authorList>
    </citation>
    <scope>NUCLEOTIDE SEQUENCE [LARGE SCALE GENOMIC DNA]</scope>
    <source>
        <strain evidence="16">cv. Victoria</strain>
        <tissue evidence="15">Leaf</tissue>
    </source>
</reference>
<evidence type="ECO:0000256" key="4">
    <source>
        <dbReference type="ARBA" id="ARBA00022448"/>
    </source>
</evidence>
<name>A0A5J9WAR5_9POAL</name>
<evidence type="ECO:0000313" key="16">
    <source>
        <dbReference type="Proteomes" id="UP000324897"/>
    </source>
</evidence>
<feature type="region of interest" description="Disordered" evidence="11">
    <location>
        <begin position="64"/>
        <end position="84"/>
    </location>
</feature>
<dbReference type="PANTHER" id="PTHR14043:SF2">
    <property type="entry name" value="HOMEOBOX PROTEIN CUT"/>
    <property type="match status" value="1"/>
</dbReference>
<dbReference type="Pfam" id="PF08172">
    <property type="entry name" value="CASP_C"/>
    <property type="match status" value="1"/>
</dbReference>
<evidence type="ECO:0000256" key="5">
    <source>
        <dbReference type="ARBA" id="ARBA00022692"/>
    </source>
</evidence>
<feature type="domain" description="Cux N-terminal" evidence="14">
    <location>
        <begin position="35"/>
        <end position="144"/>
    </location>
</feature>
<comment type="subcellular location">
    <subcellularLocation>
        <location evidence="1">Golgi apparatus membrane</location>
        <topology evidence="1">Single-pass type IV membrane protein</topology>
    </subcellularLocation>
</comment>
<evidence type="ECO:0000256" key="6">
    <source>
        <dbReference type="ARBA" id="ARBA00022989"/>
    </source>
</evidence>
<evidence type="ECO:0000256" key="10">
    <source>
        <dbReference type="SAM" id="Coils"/>
    </source>
</evidence>
<proteinExistence type="inferred from homology"/>
<dbReference type="AlphaFoldDB" id="A0A5J9WAR5"/>
<keyword evidence="7" id="KW-0333">Golgi apparatus</keyword>
<feature type="coiled-coil region" evidence="10">
    <location>
        <begin position="505"/>
        <end position="546"/>
    </location>
</feature>
<evidence type="ECO:0000256" key="12">
    <source>
        <dbReference type="SAM" id="Phobius"/>
    </source>
</evidence>
<keyword evidence="4" id="KW-0813">Transport</keyword>
<protein>
    <recommendedName>
        <fullName evidence="3">Protein CASP</fullName>
    </recommendedName>
</protein>
<dbReference type="Gramene" id="TVU45429">
    <property type="protein sequence ID" value="TVU45429"/>
    <property type="gene ID" value="EJB05_04916"/>
</dbReference>
<dbReference type="Proteomes" id="UP000324897">
    <property type="component" value="Chromosome 5"/>
</dbReference>
<accession>A0A5J9WAR5</accession>
<organism evidence="15 16">
    <name type="scientific">Eragrostis curvula</name>
    <name type="common">weeping love grass</name>
    <dbReference type="NCBI Taxonomy" id="38414"/>
    <lineage>
        <taxon>Eukaryota</taxon>
        <taxon>Viridiplantae</taxon>
        <taxon>Streptophyta</taxon>
        <taxon>Embryophyta</taxon>
        <taxon>Tracheophyta</taxon>
        <taxon>Spermatophyta</taxon>
        <taxon>Magnoliopsida</taxon>
        <taxon>Liliopsida</taxon>
        <taxon>Poales</taxon>
        <taxon>Poaceae</taxon>
        <taxon>PACMAD clade</taxon>
        <taxon>Chloridoideae</taxon>
        <taxon>Eragrostideae</taxon>
        <taxon>Eragrostidinae</taxon>
        <taxon>Eragrostis</taxon>
    </lineage>
</organism>
<dbReference type="OrthoDB" id="10257567at2759"/>
<evidence type="ECO:0000256" key="11">
    <source>
        <dbReference type="SAM" id="MobiDB-lite"/>
    </source>
</evidence>
<gene>
    <name evidence="15" type="ORF">EJB05_04916</name>
</gene>
<feature type="compositionally biased region" description="Basic and acidic residues" evidence="11">
    <location>
        <begin position="75"/>
        <end position="84"/>
    </location>
</feature>
<evidence type="ECO:0000259" key="13">
    <source>
        <dbReference type="Pfam" id="PF08172"/>
    </source>
</evidence>
<feature type="region of interest" description="Disordered" evidence="11">
    <location>
        <begin position="1"/>
        <end position="30"/>
    </location>
</feature>
<dbReference type="GO" id="GO:0000139">
    <property type="term" value="C:Golgi membrane"/>
    <property type="evidence" value="ECO:0007669"/>
    <property type="project" value="UniProtKB-SubCell"/>
</dbReference>
<keyword evidence="8 10" id="KW-0175">Coiled coil</keyword>
<feature type="transmembrane region" description="Helical" evidence="12">
    <location>
        <begin position="633"/>
        <end position="654"/>
    </location>
</feature>
<evidence type="ECO:0000256" key="2">
    <source>
        <dbReference type="ARBA" id="ARBA00006415"/>
    </source>
</evidence>
<dbReference type="PANTHER" id="PTHR14043">
    <property type="entry name" value="CCAAT DISPLACEMENT PROTEIN-RELATED"/>
    <property type="match status" value="1"/>
</dbReference>
<feature type="domain" description="CASP C-terminal" evidence="13">
    <location>
        <begin position="433"/>
        <end position="659"/>
    </location>
</feature>
<keyword evidence="16" id="KW-1185">Reference proteome</keyword>
<dbReference type="InterPro" id="IPR057476">
    <property type="entry name" value="Cux_N"/>
</dbReference>
<keyword evidence="6 12" id="KW-1133">Transmembrane helix</keyword>
<evidence type="ECO:0000256" key="8">
    <source>
        <dbReference type="ARBA" id="ARBA00023054"/>
    </source>
</evidence>
<dbReference type="Pfam" id="PF25398">
    <property type="entry name" value="CUX1_N"/>
    <property type="match status" value="1"/>
</dbReference>
<evidence type="ECO:0000256" key="9">
    <source>
        <dbReference type="ARBA" id="ARBA00023136"/>
    </source>
</evidence>
<evidence type="ECO:0000256" key="3">
    <source>
        <dbReference type="ARBA" id="ARBA00018691"/>
    </source>
</evidence>
<evidence type="ECO:0000313" key="15">
    <source>
        <dbReference type="EMBL" id="TVU45429.1"/>
    </source>
</evidence>
<dbReference type="EMBL" id="RWGY01000004">
    <property type="protein sequence ID" value="TVU45429.1"/>
    <property type="molecule type" value="Genomic_DNA"/>
</dbReference>